<protein>
    <recommendedName>
        <fullName evidence="4">Zeta toxin domain-containing protein</fullName>
    </recommendedName>
</protein>
<keyword evidence="1" id="KW-0547">Nucleotide-binding</keyword>
<reference evidence="6" key="1">
    <citation type="journal article" date="2023" name="Commun. Biol.">
        <title>Genome analysis of Parmales, the sister group of diatoms, reveals the evolutionary specialization of diatoms from phago-mixotrophs to photoautotrophs.</title>
        <authorList>
            <person name="Ban H."/>
            <person name="Sato S."/>
            <person name="Yoshikawa S."/>
            <person name="Yamada K."/>
            <person name="Nakamura Y."/>
            <person name="Ichinomiya M."/>
            <person name="Sato N."/>
            <person name="Blanc-Mathieu R."/>
            <person name="Endo H."/>
            <person name="Kuwata A."/>
            <person name="Ogata H."/>
        </authorList>
    </citation>
    <scope>NUCLEOTIDE SEQUENCE [LARGE SCALE GENOMIC DNA]</scope>
</reference>
<dbReference type="InterPro" id="IPR010488">
    <property type="entry name" value="Zeta_toxin_domain"/>
</dbReference>
<organism evidence="5 6">
    <name type="scientific">Triparma columacea</name>
    <dbReference type="NCBI Taxonomy" id="722753"/>
    <lineage>
        <taxon>Eukaryota</taxon>
        <taxon>Sar</taxon>
        <taxon>Stramenopiles</taxon>
        <taxon>Ochrophyta</taxon>
        <taxon>Bolidophyceae</taxon>
        <taxon>Parmales</taxon>
        <taxon>Triparmaceae</taxon>
        <taxon>Triparma</taxon>
    </lineage>
</organism>
<feature type="domain" description="Zeta toxin" evidence="4">
    <location>
        <begin position="108"/>
        <end position="276"/>
    </location>
</feature>
<dbReference type="GO" id="GO:0016301">
    <property type="term" value="F:kinase activity"/>
    <property type="evidence" value="ECO:0007669"/>
    <property type="project" value="InterPro"/>
</dbReference>
<comment type="caution">
    <text evidence="5">The sequence shown here is derived from an EMBL/GenBank/DDBJ whole genome shotgun (WGS) entry which is preliminary data.</text>
</comment>
<evidence type="ECO:0000259" key="4">
    <source>
        <dbReference type="Pfam" id="PF06414"/>
    </source>
</evidence>
<dbReference type="SUPFAM" id="SSF52540">
    <property type="entry name" value="P-loop containing nucleoside triphosphate hydrolases"/>
    <property type="match status" value="1"/>
</dbReference>
<evidence type="ECO:0000256" key="1">
    <source>
        <dbReference type="ARBA" id="ARBA00022741"/>
    </source>
</evidence>
<dbReference type="EMBL" id="BRYA01000311">
    <property type="protein sequence ID" value="GMI46770.1"/>
    <property type="molecule type" value="Genomic_DNA"/>
</dbReference>
<dbReference type="OrthoDB" id="430679at2759"/>
<dbReference type="Pfam" id="PF06414">
    <property type="entry name" value="Zeta_toxin"/>
    <property type="match status" value="1"/>
</dbReference>
<evidence type="ECO:0000256" key="3">
    <source>
        <dbReference type="SAM" id="MobiDB-lite"/>
    </source>
</evidence>
<feature type="region of interest" description="Disordered" evidence="3">
    <location>
        <begin position="1"/>
        <end position="39"/>
    </location>
</feature>
<feature type="region of interest" description="Disordered" evidence="3">
    <location>
        <begin position="335"/>
        <end position="371"/>
    </location>
</feature>
<dbReference type="Proteomes" id="UP001165065">
    <property type="component" value="Unassembled WGS sequence"/>
</dbReference>
<dbReference type="Gene3D" id="3.40.50.300">
    <property type="entry name" value="P-loop containing nucleotide triphosphate hydrolases"/>
    <property type="match status" value="1"/>
</dbReference>
<dbReference type="AlphaFoldDB" id="A0A9W7GMS0"/>
<keyword evidence="6" id="KW-1185">Reference proteome</keyword>
<evidence type="ECO:0000313" key="6">
    <source>
        <dbReference type="Proteomes" id="UP001165065"/>
    </source>
</evidence>
<accession>A0A9W7GMS0</accession>
<dbReference type="InterPro" id="IPR027417">
    <property type="entry name" value="P-loop_NTPase"/>
</dbReference>
<proteinExistence type="predicted"/>
<name>A0A9W7GMS0_9STRA</name>
<gene>
    <name evidence="5" type="ORF">TrCOL_g1998</name>
</gene>
<evidence type="ECO:0000256" key="2">
    <source>
        <dbReference type="ARBA" id="ARBA00022840"/>
    </source>
</evidence>
<keyword evidence="2" id="KW-0067">ATP-binding</keyword>
<sequence>MSDDPNGVPKPPTKTERTTPTAVGMKKTPDPKFTRPPLHRSFSTLLSTEDQHRAPLTVGFTGPYSHIRTSLDYSYHSNYSHLRQSLQDTVINTLISSSHIVDINGFHCTTPTEPWLVFTAGPMGAGKSWVIRRLMERGVFPLMAFVGVDPDVIRRYLPEWEEYVSSDPSVAGEMTRKESGYIVEILTEAALLSGKNVLVDGSLRDVVWYSGYFERLRRDYPNLRIAILSVEAGEEAVLERARKRGSETGRVVPEELLMDAIKQVPESVRVLREKVDYCAVLGNEGDDDVVLRGVWEGGVKREDLGEGKRLGSEGGGKEWQEFKGNWMQVCKWVKKSERDKKRKGEGEEVEGAKKRGGEDGGLKADKDAMLN</sequence>
<evidence type="ECO:0000313" key="5">
    <source>
        <dbReference type="EMBL" id="GMI46770.1"/>
    </source>
</evidence>
<dbReference type="GO" id="GO:0005524">
    <property type="term" value="F:ATP binding"/>
    <property type="evidence" value="ECO:0007669"/>
    <property type="project" value="UniProtKB-KW"/>
</dbReference>